<accession>A0AAW1S841</accession>
<dbReference type="AlphaFoldDB" id="A0AAW1S841"/>
<keyword evidence="1" id="KW-0732">Signal</keyword>
<name>A0AAW1S841_9CHLO</name>
<comment type="caution">
    <text evidence="2">The sequence shown here is derived from an EMBL/GenBank/DDBJ whole genome shotgun (WGS) entry which is preliminary data.</text>
</comment>
<organism evidence="2 3">
    <name type="scientific">Elliptochloris bilobata</name>
    <dbReference type="NCBI Taxonomy" id="381761"/>
    <lineage>
        <taxon>Eukaryota</taxon>
        <taxon>Viridiplantae</taxon>
        <taxon>Chlorophyta</taxon>
        <taxon>core chlorophytes</taxon>
        <taxon>Trebouxiophyceae</taxon>
        <taxon>Trebouxiophyceae incertae sedis</taxon>
        <taxon>Elliptochloris clade</taxon>
        <taxon>Elliptochloris</taxon>
    </lineage>
</organism>
<dbReference type="Proteomes" id="UP001445335">
    <property type="component" value="Unassembled WGS sequence"/>
</dbReference>
<gene>
    <name evidence="2" type="ORF">WJX81_006671</name>
</gene>
<evidence type="ECO:0000256" key="1">
    <source>
        <dbReference type="SAM" id="SignalP"/>
    </source>
</evidence>
<feature type="signal peptide" evidence="1">
    <location>
        <begin position="1"/>
        <end position="23"/>
    </location>
</feature>
<dbReference type="EMBL" id="JALJOU010000010">
    <property type="protein sequence ID" value="KAK9841843.1"/>
    <property type="molecule type" value="Genomic_DNA"/>
</dbReference>
<evidence type="ECO:0000313" key="3">
    <source>
        <dbReference type="Proteomes" id="UP001445335"/>
    </source>
</evidence>
<sequence>MRSVAQTSLVALVLLAALQAAFAARPGPLTESGATIDSGVAEIIAGGDAEHARALLASASSIMFDSAFGDAEEGIWTTSWGSLERSSLGHVANPTSFQQKRTLLSTREISEEDWP</sequence>
<feature type="chain" id="PRO_5043542202" evidence="1">
    <location>
        <begin position="24"/>
        <end position="115"/>
    </location>
</feature>
<protein>
    <submittedName>
        <fullName evidence="2">Uncharacterized protein</fullName>
    </submittedName>
</protein>
<reference evidence="2 3" key="1">
    <citation type="journal article" date="2024" name="Nat. Commun.">
        <title>Phylogenomics reveals the evolutionary origins of lichenization in chlorophyte algae.</title>
        <authorList>
            <person name="Puginier C."/>
            <person name="Libourel C."/>
            <person name="Otte J."/>
            <person name="Skaloud P."/>
            <person name="Haon M."/>
            <person name="Grisel S."/>
            <person name="Petersen M."/>
            <person name="Berrin J.G."/>
            <person name="Delaux P.M."/>
            <person name="Dal Grande F."/>
            <person name="Keller J."/>
        </authorList>
    </citation>
    <scope>NUCLEOTIDE SEQUENCE [LARGE SCALE GENOMIC DNA]</scope>
    <source>
        <strain evidence="2 3">SAG 245.80</strain>
    </source>
</reference>
<evidence type="ECO:0000313" key="2">
    <source>
        <dbReference type="EMBL" id="KAK9841843.1"/>
    </source>
</evidence>
<keyword evidence="3" id="KW-1185">Reference proteome</keyword>
<proteinExistence type="predicted"/>